<comment type="caution">
    <text evidence="8">The sequence shown here is derived from an EMBL/GenBank/DDBJ whole genome shotgun (WGS) entry which is preliminary data.</text>
</comment>
<dbReference type="Pfam" id="PF14322">
    <property type="entry name" value="SusD-like_3"/>
    <property type="match status" value="1"/>
</dbReference>
<keyword evidence="4" id="KW-0472">Membrane</keyword>
<dbReference type="Gene3D" id="1.25.40.390">
    <property type="match status" value="1"/>
</dbReference>
<comment type="similarity">
    <text evidence="2">Belongs to the SusD family.</text>
</comment>
<dbReference type="EMBL" id="DYUD01000018">
    <property type="protein sequence ID" value="HJG89024.1"/>
    <property type="molecule type" value="Genomic_DNA"/>
</dbReference>
<keyword evidence="5" id="KW-0998">Cell outer membrane</keyword>
<sequence length="569" mass="64890">MKKINIVYAVLMLLALPGCDMDREMVTTLTKEQMNSQYELVRGQCAVLYNDLLAGYFTFGNGMEASACDEADLINGGSVQPVNTGMWNQYTNPDEVLSRYYKAIRNVNDFLNPVVPVDLEAYRLDPDPSSQTLYKERMAEIKNWNYEARFLRAFYYFELIKRYGGVPIITEPLSLDTDFASIQRNTLKECIDFIVDECDSVSADGALPAVYSVDNLGRATKGAALALKSRVLLYAASDLWNMPEAWASGYSNPELISIVGGDRQKQWKEAADAAKAVIDLTEAGYQLDNDYGFIGKSFQSKELIFVRRANAANDFEKTNFPIGIPEGKGQVNPSQNLVDLYEMKTTGEKFDWANPMHAQNPYYNRDPRLDYTVFRNESQFNNKGVLEIYEGGANGKGVPNATGTGYYIRKFTDETLDLVQNRTSVHTWVFFRLAEMYLNYAEALNECEPGNPDILIYANKTRERVGVEMPPITETDQAAVRERIRNERSVELAFEGHRLWDVRRWMTAMDVLNQPLRGVSCTYEDYEYKYSVIEVEKRVFKPEMYFYPIPQSLLYTTGNKWVQNPGWGI</sequence>
<dbReference type="InterPro" id="IPR012944">
    <property type="entry name" value="SusD_RagB_dom"/>
</dbReference>
<evidence type="ECO:0000259" key="6">
    <source>
        <dbReference type="Pfam" id="PF07980"/>
    </source>
</evidence>
<protein>
    <submittedName>
        <fullName evidence="8">RagB/SusD family nutrient uptake outer membrane protein</fullName>
    </submittedName>
</protein>
<proteinExistence type="inferred from homology"/>
<reference evidence="8" key="1">
    <citation type="journal article" date="2021" name="PeerJ">
        <title>Extensive microbial diversity within the chicken gut microbiome revealed by metagenomics and culture.</title>
        <authorList>
            <person name="Gilroy R."/>
            <person name="Ravi A."/>
            <person name="Getino M."/>
            <person name="Pursley I."/>
            <person name="Horton D.L."/>
            <person name="Alikhan N.F."/>
            <person name="Baker D."/>
            <person name="Gharbi K."/>
            <person name="Hall N."/>
            <person name="Watson M."/>
            <person name="Adriaenssens E.M."/>
            <person name="Foster-Nyarko E."/>
            <person name="Jarju S."/>
            <person name="Secka A."/>
            <person name="Antonio M."/>
            <person name="Oren A."/>
            <person name="Chaudhuri R.R."/>
            <person name="La Ragione R."/>
            <person name="Hildebrand F."/>
            <person name="Pallen M.J."/>
        </authorList>
    </citation>
    <scope>NUCLEOTIDE SEQUENCE</scope>
    <source>
        <strain evidence="8">CHK121-7720</strain>
    </source>
</reference>
<name>A0A921MR64_9BACT</name>
<dbReference type="InterPro" id="IPR011990">
    <property type="entry name" value="TPR-like_helical_dom_sf"/>
</dbReference>
<reference evidence="8" key="2">
    <citation type="submission" date="2021-09" db="EMBL/GenBank/DDBJ databases">
        <authorList>
            <person name="Gilroy R."/>
        </authorList>
    </citation>
    <scope>NUCLEOTIDE SEQUENCE</scope>
    <source>
        <strain evidence="8">CHK121-7720</strain>
    </source>
</reference>
<evidence type="ECO:0000256" key="4">
    <source>
        <dbReference type="ARBA" id="ARBA00023136"/>
    </source>
</evidence>
<keyword evidence="3" id="KW-0732">Signal</keyword>
<dbReference type="Proteomes" id="UP000757103">
    <property type="component" value="Unassembled WGS sequence"/>
</dbReference>
<evidence type="ECO:0000259" key="7">
    <source>
        <dbReference type="Pfam" id="PF14322"/>
    </source>
</evidence>
<dbReference type="AlphaFoldDB" id="A0A921MR64"/>
<feature type="domain" description="SusD-like N-terminal" evidence="7">
    <location>
        <begin position="92"/>
        <end position="233"/>
    </location>
</feature>
<dbReference type="InterPro" id="IPR033985">
    <property type="entry name" value="SusD-like_N"/>
</dbReference>
<evidence type="ECO:0000256" key="2">
    <source>
        <dbReference type="ARBA" id="ARBA00006275"/>
    </source>
</evidence>
<feature type="domain" description="RagB/SusD" evidence="6">
    <location>
        <begin position="309"/>
        <end position="567"/>
    </location>
</feature>
<organism evidence="8 9">
    <name type="scientific">Barnesiella viscericola</name>
    <dbReference type="NCBI Taxonomy" id="397865"/>
    <lineage>
        <taxon>Bacteria</taxon>
        <taxon>Pseudomonadati</taxon>
        <taxon>Bacteroidota</taxon>
        <taxon>Bacteroidia</taxon>
        <taxon>Bacteroidales</taxon>
        <taxon>Barnesiellaceae</taxon>
        <taxon>Barnesiella</taxon>
    </lineage>
</organism>
<dbReference type="RefSeq" id="WP_273306070.1">
    <property type="nucleotide sequence ID" value="NZ_CAWVJN010000001.1"/>
</dbReference>
<evidence type="ECO:0000256" key="3">
    <source>
        <dbReference type="ARBA" id="ARBA00022729"/>
    </source>
</evidence>
<evidence type="ECO:0000256" key="1">
    <source>
        <dbReference type="ARBA" id="ARBA00004442"/>
    </source>
</evidence>
<accession>A0A921MR64</accession>
<comment type="subcellular location">
    <subcellularLocation>
        <location evidence="1">Cell outer membrane</location>
    </subcellularLocation>
</comment>
<evidence type="ECO:0000313" key="8">
    <source>
        <dbReference type="EMBL" id="HJG89024.1"/>
    </source>
</evidence>
<gene>
    <name evidence="8" type="ORF">K8U91_06075</name>
</gene>
<dbReference type="Pfam" id="PF07980">
    <property type="entry name" value="SusD_RagB"/>
    <property type="match status" value="1"/>
</dbReference>
<dbReference type="SUPFAM" id="SSF48452">
    <property type="entry name" value="TPR-like"/>
    <property type="match status" value="1"/>
</dbReference>
<evidence type="ECO:0000256" key="5">
    <source>
        <dbReference type="ARBA" id="ARBA00023237"/>
    </source>
</evidence>
<dbReference type="GO" id="GO:0009279">
    <property type="term" value="C:cell outer membrane"/>
    <property type="evidence" value="ECO:0007669"/>
    <property type="project" value="UniProtKB-SubCell"/>
</dbReference>
<evidence type="ECO:0000313" key="9">
    <source>
        <dbReference type="Proteomes" id="UP000757103"/>
    </source>
</evidence>